<dbReference type="InParanoid" id="A0A0G4ESA1"/>
<sequence>MAQNGLHGQPNASRPFGKMPTICFVDMPGLVTMVELFHGKDKKIFPFSFPGLQILQTKGNICMPVLKGTTGAADERRVQLCLVSCVREDLDQLVREKPMMRTKLEEFDCATLPKAVESSRMFQMETISVRHRRPEEVQPDLVTLTKDEFDLTQSDAYRLPLGTVTLVDFVMLLLQRYQQQASLSITSHDWFDTRGSESLFCLLLTGSSKLASFMSTLSQSRPAVRAIGCLSVDRFNEKLNKMHAGYQEAILKSADNTQAAGSSPPLLDGPLIKTIAHEALALQRSLASSTLDALASLDFRPFGTDALLKFTEPSPPAAAAAAASEAQPADQPSPTSGGDAMMLKTIKYQLRGGEAHHTHGPSPPQQPEEPPPAVPPGFEASDRPSGKEAEAETGGESHSEVERVVEAVMDKGGGEAAIRELATHTVSVRRLWQEGQTRLSDARKAVNDAVAKLSACATSPDPSTSSVIAEVQSLLEGASSSLALPELPEPPY</sequence>
<accession>A0A0G4ESA1</accession>
<feature type="region of interest" description="Disordered" evidence="1">
    <location>
        <begin position="318"/>
        <end position="340"/>
    </location>
</feature>
<dbReference type="AlphaFoldDB" id="A0A0G4ESA1"/>
<proteinExistence type="predicted"/>
<evidence type="ECO:0000256" key="1">
    <source>
        <dbReference type="SAM" id="MobiDB-lite"/>
    </source>
</evidence>
<name>A0A0G4ESA1_VITBC</name>
<feature type="compositionally biased region" description="Basic and acidic residues" evidence="1">
    <location>
        <begin position="380"/>
        <end position="402"/>
    </location>
</feature>
<dbReference type="VEuPathDB" id="CryptoDB:Vbra_2107"/>
<dbReference type="Proteomes" id="UP000041254">
    <property type="component" value="Unassembled WGS sequence"/>
</dbReference>
<evidence type="ECO:0000313" key="2">
    <source>
        <dbReference type="EMBL" id="CEM00787.1"/>
    </source>
</evidence>
<dbReference type="EMBL" id="CDMY01000299">
    <property type="protein sequence ID" value="CEM00787.1"/>
    <property type="molecule type" value="Genomic_DNA"/>
</dbReference>
<gene>
    <name evidence="2" type="ORF">Vbra_2107</name>
</gene>
<organism evidence="2 3">
    <name type="scientific">Vitrella brassicaformis (strain CCMP3155)</name>
    <dbReference type="NCBI Taxonomy" id="1169540"/>
    <lineage>
        <taxon>Eukaryota</taxon>
        <taxon>Sar</taxon>
        <taxon>Alveolata</taxon>
        <taxon>Colpodellida</taxon>
        <taxon>Vitrellaceae</taxon>
        <taxon>Vitrella</taxon>
    </lineage>
</organism>
<feature type="compositionally biased region" description="Pro residues" evidence="1">
    <location>
        <begin position="361"/>
        <end position="375"/>
    </location>
</feature>
<keyword evidence="3" id="KW-1185">Reference proteome</keyword>
<feature type="region of interest" description="Disordered" evidence="1">
    <location>
        <begin position="353"/>
        <end position="402"/>
    </location>
</feature>
<protein>
    <submittedName>
        <fullName evidence="2">Uncharacterized protein</fullName>
    </submittedName>
</protein>
<evidence type="ECO:0000313" key="3">
    <source>
        <dbReference type="Proteomes" id="UP000041254"/>
    </source>
</evidence>
<feature type="compositionally biased region" description="Low complexity" evidence="1">
    <location>
        <begin position="318"/>
        <end position="334"/>
    </location>
</feature>
<reference evidence="2 3" key="1">
    <citation type="submission" date="2014-11" db="EMBL/GenBank/DDBJ databases">
        <authorList>
            <person name="Zhu J."/>
            <person name="Qi W."/>
            <person name="Song R."/>
        </authorList>
    </citation>
    <scope>NUCLEOTIDE SEQUENCE [LARGE SCALE GENOMIC DNA]</scope>
</reference>